<name>A0AAP0S437_LIQFO</name>
<organism evidence="5 6">
    <name type="scientific">Liquidambar formosana</name>
    <name type="common">Formosan gum</name>
    <dbReference type="NCBI Taxonomy" id="63359"/>
    <lineage>
        <taxon>Eukaryota</taxon>
        <taxon>Viridiplantae</taxon>
        <taxon>Streptophyta</taxon>
        <taxon>Embryophyta</taxon>
        <taxon>Tracheophyta</taxon>
        <taxon>Spermatophyta</taxon>
        <taxon>Magnoliopsida</taxon>
        <taxon>eudicotyledons</taxon>
        <taxon>Gunneridae</taxon>
        <taxon>Pentapetalae</taxon>
        <taxon>Saxifragales</taxon>
        <taxon>Altingiaceae</taxon>
        <taxon>Liquidambar</taxon>
    </lineage>
</organism>
<dbReference type="Pfam" id="PF00139">
    <property type="entry name" value="Lectin_legB"/>
    <property type="match status" value="1"/>
</dbReference>
<dbReference type="GO" id="GO:0030246">
    <property type="term" value="F:carbohydrate binding"/>
    <property type="evidence" value="ECO:0007669"/>
    <property type="project" value="UniProtKB-KW"/>
</dbReference>
<dbReference type="AlphaFoldDB" id="A0AAP0S437"/>
<dbReference type="EMBL" id="JBBPBK010000004">
    <property type="protein sequence ID" value="KAK9286939.1"/>
    <property type="molecule type" value="Genomic_DNA"/>
</dbReference>
<evidence type="ECO:0000256" key="2">
    <source>
        <dbReference type="ARBA" id="ARBA00022734"/>
    </source>
</evidence>
<comment type="caution">
    <text evidence="5">The sequence shown here is derived from an EMBL/GenBank/DDBJ whole genome shotgun (WGS) entry which is preliminary data.</text>
</comment>
<feature type="domain" description="Legume lectin" evidence="4">
    <location>
        <begin position="26"/>
        <end position="268"/>
    </location>
</feature>
<sequence length="347" mass="38537">MDSQQLCSLYLLFCCFFFCFSFANSTTFNFSSFSSSDEGNISRDGEATIITVFNHPSLRLTDTQVGGEVFNGTGRAYYYQPIQLWSPITNLTTDFTTSFDFTITFPLGWSNSSSAGGFAFFLASENSKPIPDNSSAGWLGLFNETNDGQSSNQMVAVEFDVYQDQWDSSDNHVGIDENSIVSKANLTWSNTMVSGDIYRARVSYNGTSKDLNVFLKDPQVPVDEGSLNLTHNVDLQKLLPERVIIGFSASTGRMVSANVIRSWNFTSTLDLIVPNKGGGDKMCIWVDEGTVLFYPRVMSYSYIAKDDHDVRMILVVTDDVVHGSRAARAMVIFRSDHIALVVLSMTR</sequence>
<dbReference type="CDD" id="cd06899">
    <property type="entry name" value="lectin_legume_LecRK_Arcelin_ConA"/>
    <property type="match status" value="1"/>
</dbReference>
<reference evidence="5 6" key="1">
    <citation type="journal article" date="2024" name="Plant J.">
        <title>Genome sequences and population genomics reveal climatic adaptation and genomic divergence between two closely related sweetgum species.</title>
        <authorList>
            <person name="Xu W.Q."/>
            <person name="Ren C.Q."/>
            <person name="Zhang X.Y."/>
            <person name="Comes H.P."/>
            <person name="Liu X.H."/>
            <person name="Li Y.G."/>
            <person name="Kettle C.J."/>
            <person name="Jalonen R."/>
            <person name="Gaisberger H."/>
            <person name="Ma Y.Z."/>
            <person name="Qiu Y.X."/>
        </authorList>
    </citation>
    <scope>NUCLEOTIDE SEQUENCE [LARGE SCALE GENOMIC DNA]</scope>
    <source>
        <strain evidence="5">Hangzhou</strain>
    </source>
</reference>
<evidence type="ECO:0000256" key="3">
    <source>
        <dbReference type="SAM" id="SignalP"/>
    </source>
</evidence>
<dbReference type="InterPro" id="IPR000985">
    <property type="entry name" value="Lectin_LegA_CS"/>
</dbReference>
<dbReference type="PANTHER" id="PTHR32401:SF49">
    <property type="entry name" value="OS10G0129200 PROTEIN"/>
    <property type="match status" value="1"/>
</dbReference>
<evidence type="ECO:0000313" key="5">
    <source>
        <dbReference type="EMBL" id="KAK9286939.1"/>
    </source>
</evidence>
<keyword evidence="3" id="KW-0732">Signal</keyword>
<dbReference type="InterPro" id="IPR001220">
    <property type="entry name" value="Legume_lectin_dom"/>
</dbReference>
<evidence type="ECO:0000259" key="4">
    <source>
        <dbReference type="Pfam" id="PF00139"/>
    </source>
</evidence>
<accession>A0AAP0S437</accession>
<protein>
    <recommendedName>
        <fullName evidence="4">Legume lectin domain-containing protein</fullName>
    </recommendedName>
</protein>
<dbReference type="PROSITE" id="PS00308">
    <property type="entry name" value="LECTIN_LEGUME_ALPHA"/>
    <property type="match status" value="1"/>
</dbReference>
<comment type="similarity">
    <text evidence="1">Belongs to the leguminous lectin family.</text>
</comment>
<evidence type="ECO:0000313" key="6">
    <source>
        <dbReference type="Proteomes" id="UP001415857"/>
    </source>
</evidence>
<dbReference type="InterPro" id="IPR013320">
    <property type="entry name" value="ConA-like_dom_sf"/>
</dbReference>
<dbReference type="PANTHER" id="PTHR32401">
    <property type="entry name" value="CONCANAVALIN A-LIKE LECTIN FAMILY PROTEIN"/>
    <property type="match status" value="1"/>
</dbReference>
<gene>
    <name evidence="5" type="ORF">L1049_015347</name>
</gene>
<dbReference type="Proteomes" id="UP001415857">
    <property type="component" value="Unassembled WGS sequence"/>
</dbReference>
<dbReference type="InterPro" id="IPR050258">
    <property type="entry name" value="Leguminous_Lectin"/>
</dbReference>
<feature type="signal peptide" evidence="3">
    <location>
        <begin position="1"/>
        <end position="23"/>
    </location>
</feature>
<dbReference type="SUPFAM" id="SSF49899">
    <property type="entry name" value="Concanavalin A-like lectins/glucanases"/>
    <property type="match status" value="1"/>
</dbReference>
<proteinExistence type="inferred from homology"/>
<keyword evidence="6" id="KW-1185">Reference proteome</keyword>
<dbReference type="Gene3D" id="2.60.120.200">
    <property type="match status" value="1"/>
</dbReference>
<evidence type="ECO:0000256" key="1">
    <source>
        <dbReference type="ARBA" id="ARBA00007606"/>
    </source>
</evidence>
<keyword evidence="2" id="KW-0430">Lectin</keyword>
<feature type="chain" id="PRO_5042861635" description="Legume lectin domain-containing protein" evidence="3">
    <location>
        <begin position="24"/>
        <end position="347"/>
    </location>
</feature>